<evidence type="ECO:0000256" key="1">
    <source>
        <dbReference type="SAM" id="MobiDB-lite"/>
    </source>
</evidence>
<evidence type="ECO:0000313" key="2">
    <source>
        <dbReference type="EMBL" id="CAK7323486.1"/>
    </source>
</evidence>
<name>A0AAV1QP34_9ROSI</name>
<feature type="region of interest" description="Disordered" evidence="1">
    <location>
        <begin position="683"/>
        <end position="717"/>
    </location>
</feature>
<dbReference type="PANTHER" id="PTHR37722">
    <property type="entry name" value="OS01G0167700 PROTEIN"/>
    <property type="match status" value="1"/>
</dbReference>
<dbReference type="AlphaFoldDB" id="A0AAV1QP34"/>
<organism evidence="2 3">
    <name type="scientific">Dovyalis caffra</name>
    <dbReference type="NCBI Taxonomy" id="77055"/>
    <lineage>
        <taxon>Eukaryota</taxon>
        <taxon>Viridiplantae</taxon>
        <taxon>Streptophyta</taxon>
        <taxon>Embryophyta</taxon>
        <taxon>Tracheophyta</taxon>
        <taxon>Spermatophyta</taxon>
        <taxon>Magnoliopsida</taxon>
        <taxon>eudicotyledons</taxon>
        <taxon>Gunneridae</taxon>
        <taxon>Pentapetalae</taxon>
        <taxon>rosids</taxon>
        <taxon>fabids</taxon>
        <taxon>Malpighiales</taxon>
        <taxon>Salicaceae</taxon>
        <taxon>Flacourtieae</taxon>
        <taxon>Dovyalis</taxon>
    </lineage>
</organism>
<dbReference type="EMBL" id="CAWUPB010000127">
    <property type="protein sequence ID" value="CAK7323486.1"/>
    <property type="molecule type" value="Genomic_DNA"/>
</dbReference>
<gene>
    <name evidence="2" type="ORF">DCAF_LOCUS1115</name>
</gene>
<evidence type="ECO:0000313" key="3">
    <source>
        <dbReference type="Proteomes" id="UP001314170"/>
    </source>
</evidence>
<reference evidence="2 3" key="1">
    <citation type="submission" date="2024-01" db="EMBL/GenBank/DDBJ databases">
        <authorList>
            <person name="Waweru B."/>
        </authorList>
    </citation>
    <scope>NUCLEOTIDE SEQUENCE [LARGE SCALE GENOMIC DNA]</scope>
</reference>
<dbReference type="Proteomes" id="UP001314170">
    <property type="component" value="Unassembled WGS sequence"/>
</dbReference>
<protein>
    <submittedName>
        <fullName evidence="2">Uncharacterized protein</fullName>
    </submittedName>
</protein>
<proteinExistence type="predicted"/>
<comment type="caution">
    <text evidence="2">The sequence shown here is derived from an EMBL/GenBank/DDBJ whole genome shotgun (WGS) entry which is preliminary data.</text>
</comment>
<feature type="compositionally biased region" description="Low complexity" evidence="1">
    <location>
        <begin position="378"/>
        <end position="387"/>
    </location>
</feature>
<accession>A0AAV1QP34</accession>
<feature type="region of interest" description="Disordered" evidence="1">
    <location>
        <begin position="376"/>
        <end position="419"/>
    </location>
</feature>
<sequence>MNPPIIRANPVSPPQSVEIKRTTPSVFDLLADDEPNGNSDGSTAQEAHVAFSVEGLGKVGAETPPYSPRQPGRYDNYGYASPLKAARQITSSKNLDYVLDDLEVEVASALLNVPPSEDAIMQNVDMPRRGHPLEFSLEMEDSYCKLKNNLSTVTDNMQLDGHGRMKSSFGDRKTFGKTESINDDTWDENIALAEGQSKPTVFLVKRTLPNSREGQKYILSFNIILDMGPCSILNFVLMVFMFNADFWDETEVEDLFQLLSWDASFHDGRESDMSWNSWPYPMDGNSADFLKYGNDRLPDDAFEGSHLLKKRNSMNAKEAFNILDSPSLKHQTSETDFDFMISERARKPSLRTNFGFGDTTVRPDWSCFTAEDARDNQSLLSEESSSSTAVRGKETDVSPSNSRARRSRRHQNAFGFPQKNSSAKNIFLKGRRFKNGEEIQKGNSVFGSGKSMRQPMLSESRSAHNLDCPFQEKIGSSRSWLFKEGYGSAEMNMGFSSPCRTSETKHPFSSSKPWPEDTFGVFPEPQIDAKFSFETSKHGGSIKHSPSSSFISEKFAFCQQSSRTHVHDSPTFSKVEFRVTKPDFALDYPDFELEINSPDASDDAASHGEKLVLELSAKESVRKDKKNRSKFQQTNYEKVKTWNSPVGKNMKPVDALESEDNGLYCMDAKDVPLETSSSVKIPIKSEGSVDKKEYHHDAEVSPRPNGNEEGTKGVSCTDTLKKVSSFAPKNGYSIKHVR</sequence>
<feature type="compositionally biased region" description="Basic and acidic residues" evidence="1">
    <location>
        <begin position="687"/>
        <end position="700"/>
    </location>
</feature>
<dbReference type="PANTHER" id="PTHR37722:SF2">
    <property type="entry name" value="OS01G0167700 PROTEIN"/>
    <property type="match status" value="1"/>
</dbReference>
<keyword evidence="3" id="KW-1185">Reference proteome</keyword>